<keyword evidence="2" id="KW-1185">Reference proteome</keyword>
<evidence type="ECO:0000313" key="1">
    <source>
        <dbReference type="EMBL" id="MCK7595628.1"/>
    </source>
</evidence>
<name>A0ABT0GM57_9GAMM</name>
<dbReference type="Proteomes" id="UP001431449">
    <property type="component" value="Unassembled WGS sequence"/>
</dbReference>
<evidence type="ECO:0000313" key="2">
    <source>
        <dbReference type="Proteomes" id="UP001431449"/>
    </source>
</evidence>
<protein>
    <recommendedName>
        <fullName evidence="3">Immunity protein 10</fullName>
    </recommendedName>
</protein>
<evidence type="ECO:0008006" key="3">
    <source>
        <dbReference type="Google" id="ProtNLM"/>
    </source>
</evidence>
<organism evidence="1 2">
    <name type="scientific">Pseudomarimonas salicorniae</name>
    <dbReference type="NCBI Taxonomy" id="2933270"/>
    <lineage>
        <taxon>Bacteria</taxon>
        <taxon>Pseudomonadati</taxon>
        <taxon>Pseudomonadota</taxon>
        <taxon>Gammaproteobacteria</taxon>
        <taxon>Lysobacterales</taxon>
        <taxon>Lysobacteraceae</taxon>
        <taxon>Pseudomarimonas</taxon>
    </lineage>
</organism>
<comment type="caution">
    <text evidence="1">The sequence shown here is derived from an EMBL/GenBank/DDBJ whole genome shotgun (WGS) entry which is preliminary data.</text>
</comment>
<gene>
    <name evidence="1" type="ORF">M0G41_18425</name>
</gene>
<dbReference type="RefSeq" id="WP_248211698.1">
    <property type="nucleotide sequence ID" value="NZ_JALNMH010000026.1"/>
</dbReference>
<dbReference type="EMBL" id="JALNMH010000026">
    <property type="protein sequence ID" value="MCK7595628.1"/>
    <property type="molecule type" value="Genomic_DNA"/>
</dbReference>
<accession>A0ABT0GM57</accession>
<reference evidence="1" key="1">
    <citation type="submission" date="2022-04" db="EMBL/GenBank/DDBJ databases">
        <title>Lysobacter sp. CAU 1642 isolated from sea sand.</title>
        <authorList>
            <person name="Kim W."/>
        </authorList>
    </citation>
    <scope>NUCLEOTIDE SEQUENCE</scope>
    <source>
        <strain evidence="1">CAU 1642</strain>
    </source>
</reference>
<proteinExistence type="predicted"/>
<sequence length="134" mass="14636">MSYSVYLQVFKAGEPSFADFDSVVTILGRYGSVDRVESRLEFEPNGDDLCEIGFLGGDEESGIDSIGFDRPVSGGRLAKLVFELLGVPGMCYFELDCTYVLARTDVSAELPEELLELCETGSVTVIDSHHDVPL</sequence>